<evidence type="ECO:0000313" key="2">
    <source>
        <dbReference type="Proteomes" id="UP000222741"/>
    </source>
</evidence>
<gene>
    <name evidence="1" type="ORF">FLAPJACK_249</name>
</gene>
<dbReference type="EMBL" id="KY888882">
    <property type="protein sequence ID" value="ARQ95160.1"/>
    <property type="molecule type" value="Genomic_DNA"/>
</dbReference>
<name>A0A1X9SGL4_9CAUD</name>
<evidence type="ECO:0000313" key="1">
    <source>
        <dbReference type="EMBL" id="ARQ95160.1"/>
    </source>
</evidence>
<organism evidence="1 2">
    <name type="scientific">Bacillus phage Flapjack</name>
    <dbReference type="NCBI Taxonomy" id="1983465"/>
    <lineage>
        <taxon>Viruses</taxon>
        <taxon>Duplodnaviria</taxon>
        <taxon>Heunggongvirae</taxon>
        <taxon>Uroviricota</taxon>
        <taxon>Caudoviricetes</taxon>
        <taxon>Herelleviridae</taxon>
        <taxon>Bastillevirinae</taxon>
        <taxon>Bequatrovirus</taxon>
        <taxon>Bequatrovirus spock</taxon>
    </lineage>
</organism>
<protein>
    <submittedName>
        <fullName evidence="1">Uncharacterized protein</fullName>
    </submittedName>
</protein>
<proteinExistence type="predicted"/>
<sequence length="79" mass="9368">MMRSRGKVNMQMMEFSKYLSWFSAYERMLRGDGRVTIHCKTDMEFKIVEALTKDKDTYALRVGNSFSIFMKGRDKHDKS</sequence>
<dbReference type="Proteomes" id="UP000222741">
    <property type="component" value="Segment"/>
</dbReference>
<accession>A0A1X9SGL4</accession>
<reference evidence="2" key="1">
    <citation type="submission" date="2017-04" db="EMBL/GenBank/DDBJ databases">
        <authorList>
            <person name="Abille Z."/>
            <person name="Afsharjavan R."/>
            <person name="Alms C.E."/>
            <person name="Anil A."/>
            <person name="Azuma E.A."/>
            <person name="Boateng D."/>
            <person name="Bowden K.V."/>
            <person name="Bui Q."/>
            <person name="Callaghan K.D."/>
            <person name="Canova P.N."/>
            <person name="Carter A.-G.V."/>
            <person name="Carty B."/>
            <person name="Choudhary A."/>
            <person name="Chugh K."/>
            <person name="Clark C.B."/>
            <person name="Clark J."/>
            <person name="Cortez R."/>
            <person name="Dalwadi R.M."/>
            <person name="Daou G."/>
            <person name="Das M."/>
            <person name="Dasari S."/>
            <person name="Davis E.H."/>
            <person name="Defreitas N."/>
            <person name="Demirji J."/>
            <person name="Endres C."/>
            <person name="Fakhar S."/>
            <person name="Feeley N."/>
            <person name="Flores D.C."/>
            <person name="Fowler A.R."/>
            <person name="George T."/>
            <person name="Greis H.L."/>
            <person name="Groleau D.L."/>
            <person name="Gulati J.K."/>
            <person name="Guzman W."/>
            <person name="Hallworth A.N."/>
            <person name="Hariri A."/>
            <person name="Haya V.N."/>
            <person name="Hoffman A.K."/>
            <person name="Horne B."/>
            <person name="Howard T."/>
            <person name="Iglesia A.J."/>
            <person name="Ijezie O.D."/>
            <person name="Incognito N.A."/>
            <person name="Inen J.A."/>
            <person name="Jaiswal A."/>
            <person name="Jezek R.A."/>
            <person name="Kawa A.C."/>
            <person name="Khan F."/>
            <person name="Khin A.C."/>
            <person name="Knapo J."/>
            <person name="Kong A.S."/>
            <person name="Le B.Q."/>
            <person name="Le Q.M."/>
            <person name="Le T.-H.M."/>
            <person name="Lee M."/>
            <person name="Lockwood J.L."/>
            <person name="Loto-Rojas G.S."/>
            <person name="Mantzavinos A."/>
            <person name="Martinez D.R."/>
            <person name="Meadows A.R."/>
            <person name="Mehr S."/>
            <person name="Mellon M.N."/>
            <person name="Memon S."/>
            <person name="Miller B."/>
            <person name="Min S."/>
            <person name="Mitchell L.M."/>
            <person name="Mohamed I.R."/>
            <person name="Mohammed F.O."/>
            <person name="More S."/>
            <person name="Muntaha S."/>
            <person name="Nadeem I."/>
            <person name="Ndjeumen-Njinguet A.S."/>
            <person name="Ng P."/>
            <person name="Ngu V.E."/>
            <person name="Nguyen B.N."/>
            <person name="OHern C.T."/>
            <person name="Oboh U.S."/>
            <person name="Pagano C.W."/>
            <person name="Panakal P.R."/>
            <person name="Park D.A."/>
            <person name="Parsana D."/>
            <person name="Patel P."/>
            <person name="Patel V.S."/>
            <person name="Patwardhan V.M."/>
            <person name="Pawar S.D."/>
            <person name="Payne V.R."/>
            <person name="Petricel I.M."/>
            <person name="Phillips C."/>
            <person name="Puglisi K.M."/>
            <person name="Ramaprasad G."/>
            <person name="Raza A.S."/>
            <person name="Rivera-Oven A.G."/>
            <person name="Robins E."/>
            <person name="Roeun D.C."/>
            <person name="Rostovtseva N."/>
            <person name="Sadat M."/>
            <person name="Seas A."/>
            <person name="So E.J."/>
            <person name="Sogbesan C."/>
            <person name="Strumsky L.A."/>
            <person name="Sun J.L."/>
            <person name="Sutherland H.J."/>
            <person name="Tchakounte I."/>
            <person name="Tewell J.R."/>
            <person name="Thapa D.J."/>
            <person name="Tkach Y."/>
            <person name="Tran C.D."/>
            <person name="Tran V."/>
            <person name="Vithayathil T."/>
            <person name="Vivekanandan A."/>
            <person name="Wang S.R."/>
            <person name="White E."/>
            <person name="Yang A.L."/>
            <person name="Ye D.T."/>
            <person name="Yirenkyi M."/>
            <person name="Zarb J.S."/>
            <person name="Zhang S."/>
            <person name="Zhou M.T."/>
            <person name="Cao A."/>
            <person name="Nguyen K.M."/>
            <person name="Patel K."/>
            <person name="Patel P."/>
            <person name="Pennington E."/>
            <person name="Sendze O."/>
            <person name="Zahangir S."/>
            <person name="Correa-Mendez M."/>
            <person name="Fabian M.F."/>
            <person name="Liu S."/>
            <person name="Jethmalani Y."/>
            <person name="Nunn R."/>
            <person name="Prakash A."/>
            <person name="Louise T."/>
            <person name="Russell D.A."/>
            <person name="Hatfull G.F."/>
            <person name="Erill I."/>
            <person name="Caruso S.M."/>
        </authorList>
    </citation>
    <scope>NUCLEOTIDE SEQUENCE [LARGE SCALE GENOMIC DNA]</scope>
</reference>